<feature type="chain" id="PRO_5004646850" evidence="1">
    <location>
        <begin position="30"/>
        <end position="149"/>
    </location>
</feature>
<dbReference type="Proteomes" id="UP000016743">
    <property type="component" value="Chromosome"/>
</dbReference>
<feature type="signal peptide" evidence="1">
    <location>
        <begin position="1"/>
        <end position="29"/>
    </location>
</feature>
<evidence type="ECO:0000256" key="1">
    <source>
        <dbReference type="SAM" id="SignalP"/>
    </source>
</evidence>
<keyword evidence="1" id="KW-0732">Signal</keyword>
<name>U3P3U3_LEIXC</name>
<dbReference type="KEGG" id="lxy:O159_01490"/>
<dbReference type="EMBL" id="CP006734">
    <property type="protein sequence ID" value="AGW40411.1"/>
    <property type="molecule type" value="Genomic_DNA"/>
</dbReference>
<evidence type="ECO:0000313" key="3">
    <source>
        <dbReference type="Proteomes" id="UP000016743"/>
    </source>
</evidence>
<dbReference type="RefSeq" id="WP_021753858.1">
    <property type="nucleotide sequence ID" value="NC_022438.1"/>
</dbReference>
<dbReference type="PATRIC" id="fig|1389489.3.peg.143"/>
<sequence length="149" mass="15281">MKVRNLVKGFVAMGAVCALTVGASVAADAATVPRVAVDAPTVTAIFTGQESAGSFFSIEVTRNGSVPLPGAESSDGDVYTSGKHFAGFFPFDGRSSADYTVPGTYTATLVPLSGDVSHLVCGVIENSKRVDLEVADPTASSVTCTWTVK</sequence>
<protein>
    <submittedName>
        <fullName evidence="2">Uncharacterized protein</fullName>
    </submittedName>
</protein>
<keyword evidence="3" id="KW-1185">Reference proteome</keyword>
<proteinExistence type="predicted"/>
<reference evidence="2 3" key="1">
    <citation type="journal article" date="2013" name="Genome Announc.">
        <title>Complete Genome Sequence of Leifsonia xyli subsp. cynodontis Strain DSM46306, a Gram-Positive Bacterial Pathogen of Grasses.</title>
        <authorList>
            <person name="Monteiro-Vitorello C.B."/>
            <person name="Zerillo M.M."/>
            <person name="Van Sluys M.A."/>
            <person name="Camargo L.E."/>
            <person name="Kitajima J.P."/>
        </authorList>
    </citation>
    <scope>NUCLEOTIDE SEQUENCE [LARGE SCALE GENOMIC DNA]</scope>
    <source>
        <strain evidence="2 3">DSM 46306</strain>
    </source>
</reference>
<gene>
    <name evidence="2" type="ORF">O159_01490</name>
</gene>
<dbReference type="HOGENOM" id="CLU_1747365_0_0_11"/>
<evidence type="ECO:0000313" key="2">
    <source>
        <dbReference type="EMBL" id="AGW40411.1"/>
    </source>
</evidence>
<dbReference type="AlphaFoldDB" id="U3P3U3"/>
<accession>U3P3U3</accession>
<organism evidence="2 3">
    <name type="scientific">Leifsonia xyli subsp. cynodontis DSM 46306</name>
    <dbReference type="NCBI Taxonomy" id="1389489"/>
    <lineage>
        <taxon>Bacteria</taxon>
        <taxon>Bacillati</taxon>
        <taxon>Actinomycetota</taxon>
        <taxon>Actinomycetes</taxon>
        <taxon>Micrococcales</taxon>
        <taxon>Microbacteriaceae</taxon>
        <taxon>Leifsonia</taxon>
    </lineage>
</organism>